<dbReference type="RefSeq" id="WP_083011948.1">
    <property type="nucleotide sequence ID" value="NZ_CP060015.1"/>
</dbReference>
<keyword evidence="2" id="KW-1185">Reference proteome</keyword>
<evidence type="ECO:0000313" key="1">
    <source>
        <dbReference type="EMBL" id="ORA78793.1"/>
    </source>
</evidence>
<dbReference type="EMBL" id="MVHV01000026">
    <property type="protein sequence ID" value="ORA78793.1"/>
    <property type="molecule type" value="Genomic_DNA"/>
</dbReference>
<sequence length="391" mass="40213">MIALAPAVSNNLAVDIQHGTATIQQRAVGLTDYVANPIQTWIDTFQTLGYNLQQLGSQFQQYPFPLAQQVAANFAQYAVEYVQPYQEAGNAAVNYLLGTGPDTLAGGLQTAFSDAASGNIAGATEQLVSTLVQEPLQQIGQPMETIPQILNPITQNFATTTAYLTTTAITEYGVVLVIYMPSQFGSVLGEALQNVYNSFTAGDPVGGVINAIDVPGEVANVLLNGLPRTPGQYYGGLFSNNAGIAESTIYLTQGLAGKIAAPNAQDIMSGGSLSYGLGYFGNVLATGFPTPQTTFDTLVNSIQTYLGGFSGAAAAISPAASSIAAAFDSADLFKAFDPAMVTNIAASLGPSLAADVAGSLGSSLGANLAGSLATTLPVDLSMMALHILSAL</sequence>
<comment type="caution">
    <text evidence="1">The sequence shown here is derived from an EMBL/GenBank/DDBJ whole genome shotgun (WGS) entry which is preliminary data.</text>
</comment>
<organism evidence="1 2">
    <name type="scientific">Mycobacterium malmoense</name>
    <dbReference type="NCBI Taxonomy" id="1780"/>
    <lineage>
        <taxon>Bacteria</taxon>
        <taxon>Bacillati</taxon>
        <taxon>Actinomycetota</taxon>
        <taxon>Actinomycetes</taxon>
        <taxon>Mycobacteriales</taxon>
        <taxon>Mycobacteriaceae</taxon>
        <taxon>Mycobacterium</taxon>
    </lineage>
</organism>
<evidence type="ECO:0008006" key="3">
    <source>
        <dbReference type="Google" id="ProtNLM"/>
    </source>
</evidence>
<evidence type="ECO:0000313" key="2">
    <source>
        <dbReference type="Proteomes" id="UP000243140"/>
    </source>
</evidence>
<gene>
    <name evidence="1" type="ORF">BST29_20685</name>
</gene>
<dbReference type="Proteomes" id="UP000243140">
    <property type="component" value="Unassembled WGS sequence"/>
</dbReference>
<name>A0ABX3SLX4_MYCMA</name>
<accession>A0ABX3SLX4</accession>
<proteinExistence type="predicted"/>
<reference evidence="1 2" key="1">
    <citation type="submission" date="2017-02" db="EMBL/GenBank/DDBJ databases">
        <title>The new phylogeny of genus Mycobacterium.</title>
        <authorList>
            <person name="Tortoli E."/>
            <person name="Trovato A."/>
            <person name="Cirillo D.M."/>
        </authorList>
    </citation>
    <scope>NUCLEOTIDE SEQUENCE [LARGE SCALE GENOMIC DNA]</scope>
    <source>
        <strain evidence="1 2">IP1130001</strain>
    </source>
</reference>
<protein>
    <recommendedName>
        <fullName evidence="3">PE-PGRS family protein</fullName>
    </recommendedName>
</protein>